<dbReference type="Pfam" id="PF13649">
    <property type="entry name" value="Methyltransf_25"/>
    <property type="match status" value="1"/>
</dbReference>
<dbReference type="InterPro" id="IPR041698">
    <property type="entry name" value="Methyltransf_25"/>
</dbReference>
<dbReference type="AlphaFoldDB" id="A0A4P6JWZ9"/>
<name>A0A4P6JWZ9_KTERU</name>
<reference evidence="2 3" key="1">
    <citation type="submission" date="2019-01" db="EMBL/GenBank/DDBJ databases">
        <title>Ktedonosporobacter rubrisoli SCAWS-G2.</title>
        <authorList>
            <person name="Huang Y."/>
            <person name="Yan B."/>
        </authorList>
    </citation>
    <scope>NUCLEOTIDE SEQUENCE [LARGE SCALE GENOMIC DNA]</scope>
    <source>
        <strain evidence="2 3">SCAWS-G2</strain>
    </source>
</reference>
<keyword evidence="3" id="KW-1185">Reference proteome</keyword>
<dbReference type="Gene3D" id="3.40.50.150">
    <property type="entry name" value="Vaccinia Virus protein VP39"/>
    <property type="match status" value="1"/>
</dbReference>
<gene>
    <name evidence="2" type="ORF">EPA93_29485</name>
</gene>
<evidence type="ECO:0000313" key="2">
    <source>
        <dbReference type="EMBL" id="QBD79890.1"/>
    </source>
</evidence>
<dbReference type="PANTHER" id="PTHR43667">
    <property type="entry name" value="CYCLOPROPANE-FATTY-ACYL-PHOSPHOLIPID SYNTHASE"/>
    <property type="match status" value="1"/>
</dbReference>
<dbReference type="GO" id="GO:0008168">
    <property type="term" value="F:methyltransferase activity"/>
    <property type="evidence" value="ECO:0007669"/>
    <property type="project" value="UniProtKB-KW"/>
</dbReference>
<evidence type="ECO:0000313" key="3">
    <source>
        <dbReference type="Proteomes" id="UP000290365"/>
    </source>
</evidence>
<dbReference type="Proteomes" id="UP000290365">
    <property type="component" value="Chromosome"/>
</dbReference>
<feature type="domain" description="Methyltransferase" evidence="1">
    <location>
        <begin position="40"/>
        <end position="135"/>
    </location>
</feature>
<accession>A0A4P6JWZ9</accession>
<evidence type="ECO:0000259" key="1">
    <source>
        <dbReference type="Pfam" id="PF13649"/>
    </source>
</evidence>
<proteinExistence type="predicted"/>
<dbReference type="OrthoDB" id="9792690at2"/>
<dbReference type="EMBL" id="CP035758">
    <property type="protein sequence ID" value="QBD79890.1"/>
    <property type="molecule type" value="Genomic_DNA"/>
</dbReference>
<dbReference type="GO" id="GO:0032259">
    <property type="term" value="P:methylation"/>
    <property type="evidence" value="ECO:0007669"/>
    <property type="project" value="UniProtKB-KW"/>
</dbReference>
<keyword evidence="2" id="KW-0808">Transferase</keyword>
<dbReference type="InterPro" id="IPR029063">
    <property type="entry name" value="SAM-dependent_MTases_sf"/>
</dbReference>
<keyword evidence="2" id="KW-0489">Methyltransferase</keyword>
<dbReference type="CDD" id="cd02440">
    <property type="entry name" value="AdoMet_MTases"/>
    <property type="match status" value="1"/>
</dbReference>
<protein>
    <submittedName>
        <fullName evidence="2">Class I SAM-dependent methyltransferase</fullName>
    </submittedName>
</protein>
<organism evidence="2 3">
    <name type="scientific">Ktedonosporobacter rubrisoli</name>
    <dbReference type="NCBI Taxonomy" id="2509675"/>
    <lineage>
        <taxon>Bacteria</taxon>
        <taxon>Bacillati</taxon>
        <taxon>Chloroflexota</taxon>
        <taxon>Ktedonobacteria</taxon>
        <taxon>Ktedonobacterales</taxon>
        <taxon>Ktedonosporobacteraceae</taxon>
        <taxon>Ktedonosporobacter</taxon>
    </lineage>
</organism>
<dbReference type="RefSeq" id="WP_129890956.1">
    <property type="nucleotide sequence ID" value="NZ_CP035758.1"/>
</dbReference>
<sequence>MDRFKYSTVSHQGLRYCNPFSATKVESIIELLDLARGDRVLDVGTGKAELLIRLIERYDVEAVGIDMSSPFLQEAHEQAALRVPPSRFTLLEEDATTFSGAPESFQFASCLGACHIFGGFRRTLNKLSQFVRPGGYLLVGDGYWKQEPDAAYLQALETTANELMTHADNVDAGVVSGLVPLYSAVCCDDEWDRYEWLHLWNVERYCQQMPTDPDVPALLKRIRSWRDIYLRWGRATLGFGLYLFQK</sequence>
<dbReference type="InterPro" id="IPR050723">
    <property type="entry name" value="CFA/CMAS"/>
</dbReference>
<dbReference type="SUPFAM" id="SSF53335">
    <property type="entry name" value="S-adenosyl-L-methionine-dependent methyltransferases"/>
    <property type="match status" value="1"/>
</dbReference>
<dbReference type="PANTHER" id="PTHR43667:SF2">
    <property type="entry name" value="FATTY ACID C-METHYL TRANSFERASE"/>
    <property type="match status" value="1"/>
</dbReference>
<dbReference type="KEGG" id="kbs:EPA93_29485"/>